<dbReference type="SUPFAM" id="SSF48464">
    <property type="entry name" value="ENTH/VHS domain"/>
    <property type="match status" value="1"/>
</dbReference>
<proteinExistence type="inferred from homology"/>
<keyword evidence="2" id="KW-0446">Lipid-binding</keyword>
<evidence type="ECO:0000259" key="4">
    <source>
        <dbReference type="PROSITE" id="PS50942"/>
    </source>
</evidence>
<dbReference type="InterPro" id="IPR013809">
    <property type="entry name" value="ENTH"/>
</dbReference>
<evidence type="ECO:0000313" key="6">
    <source>
        <dbReference type="Proteomes" id="UP000694547"/>
    </source>
</evidence>
<dbReference type="PANTHER" id="PTHR12276">
    <property type="entry name" value="EPSIN/ENT-RELATED"/>
    <property type="match status" value="1"/>
</dbReference>
<accession>A0A8C8T7D5</accession>
<comment type="similarity">
    <text evidence="1">Belongs to the epsin family.</text>
</comment>
<dbReference type="GO" id="GO:0005768">
    <property type="term" value="C:endosome"/>
    <property type="evidence" value="ECO:0007669"/>
    <property type="project" value="TreeGrafter"/>
</dbReference>
<dbReference type="GO" id="GO:0005886">
    <property type="term" value="C:plasma membrane"/>
    <property type="evidence" value="ECO:0007669"/>
    <property type="project" value="TreeGrafter"/>
</dbReference>
<dbReference type="Proteomes" id="UP000694547">
    <property type="component" value="Chromosome 20"/>
</dbReference>
<dbReference type="PANTHER" id="PTHR12276:SF57">
    <property type="entry name" value="ENTH DOMAIN-CONTAINING PROTEIN 1"/>
    <property type="match status" value="1"/>
</dbReference>
<dbReference type="GO" id="GO:0005543">
    <property type="term" value="F:phospholipid binding"/>
    <property type="evidence" value="ECO:0007669"/>
    <property type="project" value="TreeGrafter"/>
</dbReference>
<keyword evidence="6" id="KW-1185">Reference proteome</keyword>
<dbReference type="GO" id="GO:0006897">
    <property type="term" value="P:endocytosis"/>
    <property type="evidence" value="ECO:0007669"/>
    <property type="project" value="TreeGrafter"/>
</dbReference>
<dbReference type="AlphaFoldDB" id="A0A8C8T7D5"/>
<reference evidence="5" key="3">
    <citation type="submission" date="2025-09" db="UniProtKB">
        <authorList>
            <consortium name="Ensembl"/>
        </authorList>
    </citation>
    <scope>IDENTIFICATION</scope>
</reference>
<evidence type="ECO:0000256" key="2">
    <source>
        <dbReference type="ARBA" id="ARBA00023121"/>
    </source>
</evidence>
<dbReference type="GeneTree" id="ENSGT00940000161730"/>
<dbReference type="SMART" id="SM00273">
    <property type="entry name" value="ENTH"/>
    <property type="match status" value="1"/>
</dbReference>
<dbReference type="InterPro" id="IPR008942">
    <property type="entry name" value="ENTH_VHS"/>
</dbReference>
<evidence type="ECO:0000313" key="5">
    <source>
        <dbReference type="Ensembl" id="ENSPEMP00000005570.2"/>
    </source>
</evidence>
<dbReference type="FunFam" id="1.25.40.90:FF:000006">
    <property type="entry name" value="Clathrin interactor 1"/>
    <property type="match status" value="1"/>
</dbReference>
<protein>
    <submittedName>
        <fullName evidence="5">ENTH domain containing 1</fullName>
    </submittedName>
</protein>
<dbReference type="Pfam" id="PF01417">
    <property type="entry name" value="ENTH"/>
    <property type="match status" value="1"/>
</dbReference>
<dbReference type="Gene3D" id="1.25.40.90">
    <property type="match status" value="1"/>
</dbReference>
<evidence type="ECO:0000256" key="1">
    <source>
        <dbReference type="ARBA" id="ARBA00010130"/>
    </source>
</evidence>
<name>A0A8C8T7D5_PERMB</name>
<reference evidence="5 6" key="1">
    <citation type="submission" date="2018-10" db="EMBL/GenBank/DDBJ databases">
        <title>Improved assembly of the deer mouse Peromyscus maniculatus genome.</title>
        <authorList>
            <person name="Lassance J.-M."/>
            <person name="Hoekstra H.E."/>
        </authorList>
    </citation>
    <scope>NUCLEOTIDE SEQUENCE [LARGE SCALE GENOMIC DNA]</scope>
</reference>
<evidence type="ECO:0000256" key="3">
    <source>
        <dbReference type="SAM" id="MobiDB-lite"/>
    </source>
</evidence>
<feature type="domain" description="ENTH" evidence="4">
    <location>
        <begin position="9"/>
        <end position="141"/>
    </location>
</feature>
<feature type="region of interest" description="Disordered" evidence="3">
    <location>
        <begin position="594"/>
        <end position="613"/>
    </location>
</feature>
<dbReference type="Ensembl" id="ENSPEMT00000009630.2">
    <property type="protein sequence ID" value="ENSPEMP00000005570.2"/>
    <property type="gene ID" value="ENSPEMG00000008002.2"/>
</dbReference>
<feature type="region of interest" description="Disordered" evidence="3">
    <location>
        <begin position="487"/>
        <end position="515"/>
    </location>
</feature>
<dbReference type="GO" id="GO:0030276">
    <property type="term" value="F:clathrin binding"/>
    <property type="evidence" value="ECO:0007669"/>
    <property type="project" value="TreeGrafter"/>
</dbReference>
<reference evidence="5" key="2">
    <citation type="submission" date="2025-08" db="UniProtKB">
        <authorList>
            <consortium name="Ensembl"/>
        </authorList>
    </citation>
    <scope>IDENTIFICATION</scope>
</reference>
<dbReference type="GO" id="GO:0030125">
    <property type="term" value="C:clathrin vesicle coat"/>
    <property type="evidence" value="ECO:0007669"/>
    <property type="project" value="TreeGrafter"/>
</dbReference>
<organism evidence="5 6">
    <name type="scientific">Peromyscus maniculatus bairdii</name>
    <name type="common">Prairie deer mouse</name>
    <dbReference type="NCBI Taxonomy" id="230844"/>
    <lineage>
        <taxon>Eukaryota</taxon>
        <taxon>Metazoa</taxon>
        <taxon>Chordata</taxon>
        <taxon>Craniata</taxon>
        <taxon>Vertebrata</taxon>
        <taxon>Euteleostomi</taxon>
        <taxon>Mammalia</taxon>
        <taxon>Eutheria</taxon>
        <taxon>Euarchontoglires</taxon>
        <taxon>Glires</taxon>
        <taxon>Rodentia</taxon>
        <taxon>Myomorpha</taxon>
        <taxon>Muroidea</taxon>
        <taxon>Cricetidae</taxon>
        <taxon>Neotominae</taxon>
        <taxon>Peromyscus</taxon>
    </lineage>
</organism>
<dbReference type="PROSITE" id="PS50942">
    <property type="entry name" value="ENTH"/>
    <property type="match status" value="1"/>
</dbReference>
<sequence length="613" mass="67812">MAFRRQVKNFVKNYSEAEIKVREATSNDPWGPSSSLMLAISDMTFNAVSLSEIMHMLWQRLGDHGRNWRHVYKSLALMDYLIKNGSKKVSLCCREGLCNLQMLKDFQHVDEAGKDQGRYIRERSKQIITLLMDEQLLFKEREVASWTRQRISYSMTFPNRLPAAGNSPAACASVLIPESLTSEKKHSLLTIASLRNKKNTSKARLRLEQCQDIPSPAGPSLAKDSHPLRMKKWKSTEDLTLLHDECPKQLLPAIPPSITSPTSWLSEGEAEVCNLWDADAVSTPSEKRPSMQTNMSLGKRLEKTITNAPTESAPQTPQEKQTALKSFETLTPIQAFRPSGKDEFVSLGVRISKSESMFHKQSSVETLYVSPSFKIVSPKKETRTSKDLQTPAQSRICWIEDVSLKPLATRGECTPKQANDAISTASEVASSFSTLSASSPDLARPEKSAHHSPLVLTSPSFWSQPHPQSPSAPFAYKDEAARVHHPFASRDPASSDDEEYPSLPNNSYSAEKPDHIPRSNQVAFSTPTRAYLPSVSQAIFQTSGGLSRESESTSIHTLLGEVRGAVLRLHEDLSLVIQELGVINSHLGNLSVSSQAASNTSQDPQSSRGSSDP</sequence>